<dbReference type="PROSITE" id="PS51462">
    <property type="entry name" value="NUDIX"/>
    <property type="match status" value="1"/>
</dbReference>
<dbReference type="PANTHER" id="PTHR43046">
    <property type="entry name" value="GDP-MANNOSE MANNOSYL HYDROLASE"/>
    <property type="match status" value="1"/>
</dbReference>
<dbReference type="Pfam" id="PF00293">
    <property type="entry name" value="NUDIX"/>
    <property type="match status" value="1"/>
</dbReference>
<dbReference type="EMBL" id="JAAGWZ010000004">
    <property type="protein sequence ID" value="NEM92121.1"/>
    <property type="molecule type" value="Genomic_DNA"/>
</dbReference>
<proteinExistence type="inferred from homology"/>
<evidence type="ECO:0000256" key="2">
    <source>
        <dbReference type="ARBA" id="ARBA00005582"/>
    </source>
</evidence>
<accession>A0A7C9TSD7</accession>
<dbReference type="Proteomes" id="UP000479756">
    <property type="component" value="Unassembled WGS sequence"/>
</dbReference>
<comment type="cofactor">
    <cofactor evidence="1">
        <name>Mg(2+)</name>
        <dbReference type="ChEBI" id="CHEBI:18420"/>
    </cofactor>
</comment>
<evidence type="ECO:0000256" key="4">
    <source>
        <dbReference type="RuleBase" id="RU003476"/>
    </source>
</evidence>
<evidence type="ECO:0000313" key="6">
    <source>
        <dbReference type="EMBL" id="NEM92121.1"/>
    </source>
</evidence>
<gene>
    <name evidence="6" type="ORF">G3T37_12230</name>
</gene>
<dbReference type="AlphaFoldDB" id="A0A7C9TSD7"/>
<dbReference type="PROSITE" id="PS00893">
    <property type="entry name" value="NUDIX_BOX"/>
    <property type="match status" value="1"/>
</dbReference>
<sequence length="137" mass="14860">MSAVIRIVAGIVTDRAGRFALVRKRGTVAFMQPGGKFEPGETARQALVRELREELGFELREDELVPVGRFAAHAANEVGHTVDADVFEIVVEAEGVAAAEIEELRWVARDEIESLVLAPLTRDVLLPLLDARATGSA</sequence>
<evidence type="ECO:0000256" key="3">
    <source>
        <dbReference type="ARBA" id="ARBA00022801"/>
    </source>
</evidence>
<dbReference type="CDD" id="cd04690">
    <property type="entry name" value="NUDIX_Hydrolase"/>
    <property type="match status" value="1"/>
</dbReference>
<dbReference type="PRINTS" id="PR00502">
    <property type="entry name" value="NUDIXFAMILY"/>
</dbReference>
<dbReference type="SUPFAM" id="SSF55811">
    <property type="entry name" value="Nudix"/>
    <property type="match status" value="1"/>
</dbReference>
<keyword evidence="7" id="KW-1185">Reference proteome</keyword>
<feature type="domain" description="Nudix hydrolase" evidence="5">
    <location>
        <begin position="3"/>
        <end position="130"/>
    </location>
</feature>
<name>A0A7C9TSD7_9MICO</name>
<dbReference type="InterPro" id="IPR020476">
    <property type="entry name" value="Nudix_hydrolase"/>
</dbReference>
<evidence type="ECO:0000259" key="5">
    <source>
        <dbReference type="PROSITE" id="PS51462"/>
    </source>
</evidence>
<dbReference type="PANTHER" id="PTHR43046:SF2">
    <property type="entry name" value="8-OXO-DGTP DIPHOSPHATASE-RELATED"/>
    <property type="match status" value="1"/>
</dbReference>
<protein>
    <submittedName>
        <fullName evidence="6">NUDIX domain-containing protein</fullName>
    </submittedName>
</protein>
<comment type="caution">
    <text evidence="6">The sequence shown here is derived from an EMBL/GenBank/DDBJ whole genome shotgun (WGS) entry which is preliminary data.</text>
</comment>
<keyword evidence="3 4" id="KW-0378">Hydrolase</keyword>
<evidence type="ECO:0000256" key="1">
    <source>
        <dbReference type="ARBA" id="ARBA00001946"/>
    </source>
</evidence>
<dbReference type="InterPro" id="IPR015797">
    <property type="entry name" value="NUDIX_hydrolase-like_dom_sf"/>
</dbReference>
<comment type="similarity">
    <text evidence="2 4">Belongs to the Nudix hydrolase family.</text>
</comment>
<evidence type="ECO:0000313" key="7">
    <source>
        <dbReference type="Proteomes" id="UP000479756"/>
    </source>
</evidence>
<dbReference type="GO" id="GO:0016787">
    <property type="term" value="F:hydrolase activity"/>
    <property type="evidence" value="ECO:0007669"/>
    <property type="project" value="UniProtKB-KW"/>
</dbReference>
<dbReference type="InterPro" id="IPR020084">
    <property type="entry name" value="NUDIX_hydrolase_CS"/>
</dbReference>
<dbReference type="Gene3D" id="3.90.79.10">
    <property type="entry name" value="Nucleoside Triphosphate Pyrophosphohydrolase"/>
    <property type="match status" value="1"/>
</dbReference>
<organism evidence="6 7">
    <name type="scientific">Galbitalea soli</name>
    <dbReference type="NCBI Taxonomy" id="1268042"/>
    <lineage>
        <taxon>Bacteria</taxon>
        <taxon>Bacillati</taxon>
        <taxon>Actinomycetota</taxon>
        <taxon>Actinomycetes</taxon>
        <taxon>Micrococcales</taxon>
        <taxon>Microbacteriaceae</taxon>
        <taxon>Galbitalea</taxon>
    </lineage>
</organism>
<reference evidence="6 7" key="1">
    <citation type="journal article" date="2014" name="Int. J. Syst. Evol. Microbiol.">
        <title>Description of Galbitalea soli gen. nov., sp. nov., and Frondihabitans sucicola sp. nov.</title>
        <authorList>
            <person name="Kim S.J."/>
            <person name="Lim J.M."/>
            <person name="Ahn J.H."/>
            <person name="Weon H.Y."/>
            <person name="Hamada M."/>
            <person name="Suzuki K."/>
            <person name="Ahn T.Y."/>
            <person name="Kwon S.W."/>
        </authorList>
    </citation>
    <scope>NUCLEOTIDE SEQUENCE [LARGE SCALE GENOMIC DNA]</scope>
    <source>
        <strain evidence="6 7">NBRC 108727</strain>
    </source>
</reference>
<dbReference type="RefSeq" id="WP_163474183.1">
    <property type="nucleotide sequence ID" value="NZ_JAAGWZ010000004.1"/>
</dbReference>
<dbReference type="InterPro" id="IPR000086">
    <property type="entry name" value="NUDIX_hydrolase_dom"/>
</dbReference>